<dbReference type="Proteomes" id="UP000439903">
    <property type="component" value="Unassembled WGS sequence"/>
</dbReference>
<protein>
    <submittedName>
        <fullName evidence="1">Uncharacterized protein</fullName>
    </submittedName>
</protein>
<dbReference type="OrthoDB" id="2480041at2759"/>
<sequence>MNKENIVEEDNFKYFNSNKKWTLLGYLIFWHEHNVLRDKKLEHRRYEEYLDHIANNVPAKKDQALKAKKSLSNFGKVRKGKLTISGNINKILEFKCLLFYDTIVNFKKITYFIK</sequence>
<comment type="caution">
    <text evidence="1">The sequence shown here is derived from an EMBL/GenBank/DDBJ whole genome shotgun (WGS) entry which is preliminary data.</text>
</comment>
<evidence type="ECO:0000313" key="1">
    <source>
        <dbReference type="EMBL" id="KAF0340420.1"/>
    </source>
</evidence>
<proteinExistence type="predicted"/>
<name>A0A8H3ZYW3_GIGMA</name>
<dbReference type="AlphaFoldDB" id="A0A8H3ZYW3"/>
<evidence type="ECO:0000313" key="2">
    <source>
        <dbReference type="Proteomes" id="UP000439903"/>
    </source>
</evidence>
<keyword evidence="2" id="KW-1185">Reference proteome</keyword>
<organism evidence="1 2">
    <name type="scientific">Gigaspora margarita</name>
    <dbReference type="NCBI Taxonomy" id="4874"/>
    <lineage>
        <taxon>Eukaryota</taxon>
        <taxon>Fungi</taxon>
        <taxon>Fungi incertae sedis</taxon>
        <taxon>Mucoromycota</taxon>
        <taxon>Glomeromycotina</taxon>
        <taxon>Glomeromycetes</taxon>
        <taxon>Diversisporales</taxon>
        <taxon>Gigasporaceae</taxon>
        <taxon>Gigaspora</taxon>
    </lineage>
</organism>
<accession>A0A8H3ZYW3</accession>
<gene>
    <name evidence="1" type="ORF">F8M41_016316</name>
</gene>
<dbReference type="EMBL" id="WTPW01003505">
    <property type="protein sequence ID" value="KAF0340420.1"/>
    <property type="molecule type" value="Genomic_DNA"/>
</dbReference>
<reference evidence="1 2" key="1">
    <citation type="journal article" date="2019" name="Environ. Microbiol.">
        <title>At the nexus of three kingdoms: the genome of the mycorrhizal fungus Gigaspora margarita provides insights into plant, endobacterial and fungal interactions.</title>
        <authorList>
            <person name="Venice F."/>
            <person name="Ghignone S."/>
            <person name="Salvioli di Fossalunga A."/>
            <person name="Amselem J."/>
            <person name="Novero M."/>
            <person name="Xianan X."/>
            <person name="Sedzielewska Toro K."/>
            <person name="Morin E."/>
            <person name="Lipzen A."/>
            <person name="Grigoriev I.V."/>
            <person name="Henrissat B."/>
            <person name="Martin F.M."/>
            <person name="Bonfante P."/>
        </authorList>
    </citation>
    <scope>NUCLEOTIDE SEQUENCE [LARGE SCALE GENOMIC DNA]</scope>
    <source>
        <strain evidence="1 2">BEG34</strain>
    </source>
</reference>